<organism evidence="1 2">
    <name type="scientific">Kingdonia uniflora</name>
    <dbReference type="NCBI Taxonomy" id="39325"/>
    <lineage>
        <taxon>Eukaryota</taxon>
        <taxon>Viridiplantae</taxon>
        <taxon>Streptophyta</taxon>
        <taxon>Embryophyta</taxon>
        <taxon>Tracheophyta</taxon>
        <taxon>Spermatophyta</taxon>
        <taxon>Magnoliopsida</taxon>
        <taxon>Ranunculales</taxon>
        <taxon>Circaeasteraceae</taxon>
        <taxon>Kingdonia</taxon>
    </lineage>
</organism>
<accession>A0A7J7LWB8</accession>
<protein>
    <submittedName>
        <fullName evidence="1">Uncharacterized protein</fullName>
    </submittedName>
</protein>
<reference evidence="1 2" key="1">
    <citation type="journal article" date="2020" name="IScience">
        <title>Genome Sequencing of the Endangered Kingdonia uniflora (Circaeasteraceae, Ranunculales) Reveals Potential Mechanisms of Evolutionary Specialization.</title>
        <authorList>
            <person name="Sun Y."/>
            <person name="Deng T."/>
            <person name="Zhang A."/>
            <person name="Moore M.J."/>
            <person name="Landis J.B."/>
            <person name="Lin N."/>
            <person name="Zhang H."/>
            <person name="Zhang X."/>
            <person name="Huang J."/>
            <person name="Zhang X."/>
            <person name="Sun H."/>
            <person name="Wang H."/>
        </authorList>
    </citation>
    <scope>NUCLEOTIDE SEQUENCE [LARGE SCALE GENOMIC DNA]</scope>
    <source>
        <strain evidence="1">TB1705</strain>
        <tissue evidence="1">Leaf</tissue>
    </source>
</reference>
<dbReference type="PANTHER" id="PTHR37176:SF1">
    <property type="entry name" value="PROTEIN DOUBLE-STRAND BREAK FORMATION"/>
    <property type="match status" value="1"/>
</dbReference>
<evidence type="ECO:0000313" key="2">
    <source>
        <dbReference type="Proteomes" id="UP000541444"/>
    </source>
</evidence>
<dbReference type="EMBL" id="JACGCM010001948">
    <property type="protein sequence ID" value="KAF6146946.1"/>
    <property type="molecule type" value="Genomic_DNA"/>
</dbReference>
<sequence length="213" mass="24591">MSNNRVVETISLFRSQLQHRRFDDETLRILESLLISKDVKSLLEMRSCLRDFMRSESVYVLKELLEKPVDQKLTVLEFFVRAFALVADVESCLALKYEALVLRERTSVSREWLRVSKEEWFGFAKDSLHNGFYSIVVKGCDNALSCTQLADAEINLKIKKLKDIAVNLVASHSGWDRFPIKGKFEPNLGEISCFMLLLVRMVCHLQLDTLLDI</sequence>
<proteinExistence type="predicted"/>
<dbReference type="GO" id="GO:0042138">
    <property type="term" value="P:meiotic DNA double-strand break formation"/>
    <property type="evidence" value="ECO:0007669"/>
    <property type="project" value="InterPro"/>
</dbReference>
<dbReference type="Proteomes" id="UP000541444">
    <property type="component" value="Unassembled WGS sequence"/>
</dbReference>
<dbReference type="PANTHER" id="PTHR37176">
    <property type="entry name" value="F10K1.23"/>
    <property type="match status" value="1"/>
</dbReference>
<name>A0A7J7LWB8_9MAGN</name>
<dbReference type="OrthoDB" id="1925581at2759"/>
<evidence type="ECO:0000313" key="1">
    <source>
        <dbReference type="EMBL" id="KAF6146946.1"/>
    </source>
</evidence>
<dbReference type="AlphaFoldDB" id="A0A7J7LWB8"/>
<keyword evidence="2" id="KW-1185">Reference proteome</keyword>
<comment type="caution">
    <text evidence="1">The sequence shown here is derived from an EMBL/GenBank/DDBJ whole genome shotgun (WGS) entry which is preliminary data.</text>
</comment>
<dbReference type="InterPro" id="IPR044969">
    <property type="entry name" value="DFO"/>
</dbReference>
<gene>
    <name evidence="1" type="ORF">GIB67_036665</name>
</gene>